<dbReference type="EMBL" id="CP036426">
    <property type="protein sequence ID" value="QDV34814.1"/>
    <property type="molecule type" value="Genomic_DNA"/>
</dbReference>
<sequence length="147" mass="16550">MDAKAMVSFLLDAFPGVETTEAFGYKFFFYADERRLPFATLASSDNEHDRVSNLDRPGVFRLNIGVSRETFQDLFGASKVDVSSYDFTELDRIMPHPDYAAQNFVCVLNPEESLEAVRSLLTEAYGLAVRRHERRQPTGGSETDDPA</sequence>
<dbReference type="Proteomes" id="UP000317835">
    <property type="component" value="Chromosome"/>
</dbReference>
<feature type="domain" description="DUF6194" evidence="1">
    <location>
        <begin position="1"/>
        <end position="136"/>
    </location>
</feature>
<dbReference type="RefSeq" id="WP_145269980.1">
    <property type="nucleotide sequence ID" value="NZ_CP036426.1"/>
</dbReference>
<dbReference type="AlphaFoldDB" id="A0A518H1X5"/>
<gene>
    <name evidence="2" type="ORF">ElP_27110</name>
</gene>
<accession>A0A518H1X5</accession>
<dbReference type="OrthoDB" id="9783727at2"/>
<dbReference type="InterPro" id="IPR045676">
    <property type="entry name" value="DUF6194"/>
</dbReference>
<evidence type="ECO:0000259" key="1">
    <source>
        <dbReference type="Pfam" id="PF19694"/>
    </source>
</evidence>
<evidence type="ECO:0000313" key="2">
    <source>
        <dbReference type="EMBL" id="QDV34814.1"/>
    </source>
</evidence>
<proteinExistence type="predicted"/>
<reference evidence="2 3" key="1">
    <citation type="submission" date="2019-02" db="EMBL/GenBank/DDBJ databases">
        <title>Deep-cultivation of Planctomycetes and their phenomic and genomic characterization uncovers novel biology.</title>
        <authorList>
            <person name="Wiegand S."/>
            <person name="Jogler M."/>
            <person name="Boedeker C."/>
            <person name="Pinto D."/>
            <person name="Vollmers J."/>
            <person name="Rivas-Marin E."/>
            <person name="Kohn T."/>
            <person name="Peeters S.H."/>
            <person name="Heuer A."/>
            <person name="Rast P."/>
            <person name="Oberbeckmann S."/>
            <person name="Bunk B."/>
            <person name="Jeske O."/>
            <person name="Meyerdierks A."/>
            <person name="Storesund J.E."/>
            <person name="Kallscheuer N."/>
            <person name="Luecker S."/>
            <person name="Lage O.M."/>
            <person name="Pohl T."/>
            <person name="Merkel B.J."/>
            <person name="Hornburger P."/>
            <person name="Mueller R.-W."/>
            <person name="Bruemmer F."/>
            <person name="Labrenz M."/>
            <person name="Spormann A.M."/>
            <person name="Op den Camp H."/>
            <person name="Overmann J."/>
            <person name="Amann R."/>
            <person name="Jetten M.S.M."/>
            <person name="Mascher T."/>
            <person name="Medema M.H."/>
            <person name="Devos D.P."/>
            <person name="Kaster A.-K."/>
            <person name="Ovreas L."/>
            <person name="Rohde M."/>
            <person name="Galperin M.Y."/>
            <person name="Jogler C."/>
        </authorList>
    </citation>
    <scope>NUCLEOTIDE SEQUENCE [LARGE SCALE GENOMIC DNA]</scope>
    <source>
        <strain evidence="2 3">ElP</strain>
    </source>
</reference>
<dbReference type="Pfam" id="PF19694">
    <property type="entry name" value="DUF6194"/>
    <property type="match status" value="1"/>
</dbReference>
<organism evidence="2 3">
    <name type="scientific">Tautonia plasticadhaerens</name>
    <dbReference type="NCBI Taxonomy" id="2527974"/>
    <lineage>
        <taxon>Bacteria</taxon>
        <taxon>Pseudomonadati</taxon>
        <taxon>Planctomycetota</taxon>
        <taxon>Planctomycetia</taxon>
        <taxon>Isosphaerales</taxon>
        <taxon>Isosphaeraceae</taxon>
        <taxon>Tautonia</taxon>
    </lineage>
</organism>
<keyword evidence="3" id="KW-1185">Reference proteome</keyword>
<dbReference type="KEGG" id="tpla:ElP_27110"/>
<evidence type="ECO:0000313" key="3">
    <source>
        <dbReference type="Proteomes" id="UP000317835"/>
    </source>
</evidence>
<name>A0A518H1X5_9BACT</name>
<protein>
    <recommendedName>
        <fullName evidence="1">DUF6194 domain-containing protein</fullName>
    </recommendedName>
</protein>